<dbReference type="PANTHER" id="PTHR11808">
    <property type="entry name" value="TRANS-SULFURATION ENZYME FAMILY MEMBER"/>
    <property type="match status" value="1"/>
</dbReference>
<sequence length="381" mass="41289">MTDFNTKLVHGIPVGDNRTGAVVPPIYQSTTFAYPQADAKVRWDYTRSGNPTREYLEKEIAYLEDGDAGFAFSSGLAAISTVFSIFDRDDHIIIGDSVYGGTYRLLNDYFTKHGLSFTTVDTRDLDAIKAAIQPNTRAIYFETLSNPLLKVTSVKKVSALAKEHGLLTIVDNTFLTPYLQQPLNLGADIVIHSATKYLGGHSDVLAGLVVTKTPALSQQVGYLQNALGPTLAPEAANLVRRGIETLSLRMDREQQNALAIAEHLEASPLVSSVHYPGLKQDPNYQIAQEELNGAGGVLSFELADNVDADRFVNHLKLFTLAVSLGSVASLAELPWTMTHAELPVAARKASGLSPQLIRLAIGVESVRDLIEDLDQALAQVG</sequence>
<dbReference type="Pfam" id="PF01053">
    <property type="entry name" value="Cys_Met_Meta_PP"/>
    <property type="match status" value="1"/>
</dbReference>
<dbReference type="InterPro" id="IPR015424">
    <property type="entry name" value="PyrdxlP-dep_Trfase"/>
</dbReference>
<dbReference type="InterPro" id="IPR015422">
    <property type="entry name" value="PyrdxlP-dep_Trfase_small"/>
</dbReference>
<dbReference type="GO" id="GO:0005737">
    <property type="term" value="C:cytoplasm"/>
    <property type="evidence" value="ECO:0007669"/>
    <property type="project" value="TreeGrafter"/>
</dbReference>
<dbReference type="InterPro" id="IPR000277">
    <property type="entry name" value="Cys/Met-Metab_PyrdxlP-dep_enz"/>
</dbReference>
<dbReference type="EMBL" id="CP136128">
    <property type="protein sequence ID" value="WNX27369.1"/>
    <property type="molecule type" value="Genomic_DNA"/>
</dbReference>
<dbReference type="GO" id="GO:0016846">
    <property type="term" value="F:carbon-sulfur lyase activity"/>
    <property type="evidence" value="ECO:0007669"/>
    <property type="project" value="TreeGrafter"/>
</dbReference>
<comment type="cofactor">
    <cofactor evidence="1 5">
        <name>pyridoxal 5'-phosphate</name>
        <dbReference type="ChEBI" id="CHEBI:597326"/>
    </cofactor>
</comment>
<reference evidence="7 9" key="2">
    <citation type="submission" date="2023-09" db="EMBL/GenBank/DDBJ databases">
        <title>Genomic characteristic of L. casei group strains isolated from clinical sources.</title>
        <authorList>
            <person name="Jarocki P."/>
        </authorList>
    </citation>
    <scope>NUCLEOTIDE SEQUENCE [LARGE SCALE GENOMIC DNA]</scope>
    <source>
        <strain evidence="7 9">LMG 24099</strain>
    </source>
</reference>
<dbReference type="AlphaFoldDB" id="A0AAN1F0Y2"/>
<dbReference type="SUPFAM" id="SSF53383">
    <property type="entry name" value="PLP-dependent transferases"/>
    <property type="match status" value="1"/>
</dbReference>
<dbReference type="GO" id="GO:0019346">
    <property type="term" value="P:transsulfuration"/>
    <property type="evidence" value="ECO:0007669"/>
    <property type="project" value="InterPro"/>
</dbReference>
<dbReference type="EMBL" id="CP017065">
    <property type="protein sequence ID" value="ARY92736.1"/>
    <property type="molecule type" value="Genomic_DNA"/>
</dbReference>
<evidence type="ECO:0000256" key="1">
    <source>
        <dbReference type="ARBA" id="ARBA00001933"/>
    </source>
</evidence>
<evidence type="ECO:0000256" key="4">
    <source>
        <dbReference type="PIRSR" id="PIRSR001434-2"/>
    </source>
</evidence>
<accession>A0AAN1F0Y2</accession>
<name>A0AAN1F0Y2_LACCA</name>
<dbReference type="InterPro" id="IPR054542">
    <property type="entry name" value="Cys_met_metab_PP"/>
</dbReference>
<evidence type="ECO:0000313" key="6">
    <source>
        <dbReference type="EMBL" id="ARY92736.1"/>
    </source>
</evidence>
<dbReference type="CDD" id="cd00614">
    <property type="entry name" value="CGS_like"/>
    <property type="match status" value="1"/>
</dbReference>
<evidence type="ECO:0000313" key="7">
    <source>
        <dbReference type="EMBL" id="WNX27369.1"/>
    </source>
</evidence>
<dbReference type="Gene3D" id="3.90.1150.10">
    <property type="entry name" value="Aspartate Aminotransferase, domain 1"/>
    <property type="match status" value="1"/>
</dbReference>
<proteinExistence type="inferred from homology"/>
<evidence type="ECO:0000313" key="8">
    <source>
        <dbReference type="Proteomes" id="UP000195609"/>
    </source>
</evidence>
<dbReference type="FunFam" id="3.90.1150.10:FF:000033">
    <property type="entry name" value="Cystathionine gamma-synthase"/>
    <property type="match status" value="1"/>
</dbReference>
<gene>
    <name evidence="6" type="ORF">BGL52_13595</name>
    <name evidence="7" type="ORF">RWA16_13355</name>
</gene>
<dbReference type="Gene3D" id="3.40.640.10">
    <property type="entry name" value="Type I PLP-dependent aspartate aminotransferase-like (Major domain)"/>
    <property type="match status" value="1"/>
</dbReference>
<evidence type="ECO:0000256" key="2">
    <source>
        <dbReference type="ARBA" id="ARBA00009077"/>
    </source>
</evidence>
<dbReference type="Proteomes" id="UP001303564">
    <property type="component" value="Chromosome"/>
</dbReference>
<keyword evidence="3 4" id="KW-0663">Pyridoxal phosphate</keyword>
<dbReference type="PIRSF" id="PIRSF001434">
    <property type="entry name" value="CGS"/>
    <property type="match status" value="1"/>
</dbReference>
<dbReference type="Proteomes" id="UP000195609">
    <property type="component" value="Chromosome"/>
</dbReference>
<keyword evidence="7" id="KW-0808">Transferase</keyword>
<keyword evidence="7" id="KW-0032">Aminotransferase</keyword>
<feature type="modified residue" description="N6-(pyridoxal phosphate)lysine" evidence="4">
    <location>
        <position position="196"/>
    </location>
</feature>
<organism evidence="6 8">
    <name type="scientific">Lacticaseibacillus casei</name>
    <name type="common">Lactobacillus casei</name>
    <dbReference type="NCBI Taxonomy" id="1582"/>
    <lineage>
        <taxon>Bacteria</taxon>
        <taxon>Bacillati</taxon>
        <taxon>Bacillota</taxon>
        <taxon>Bacilli</taxon>
        <taxon>Lactobacillales</taxon>
        <taxon>Lactobacillaceae</taxon>
        <taxon>Lacticaseibacillus</taxon>
    </lineage>
</organism>
<dbReference type="GO" id="GO:0009086">
    <property type="term" value="P:methionine biosynthetic process"/>
    <property type="evidence" value="ECO:0007669"/>
    <property type="project" value="UniProtKB-ARBA"/>
</dbReference>
<evidence type="ECO:0000256" key="5">
    <source>
        <dbReference type="RuleBase" id="RU362118"/>
    </source>
</evidence>
<dbReference type="RefSeq" id="WP_087913041.1">
    <property type="nucleotide sequence ID" value="NZ_CP017065.1"/>
</dbReference>
<dbReference type="PROSITE" id="PS00868">
    <property type="entry name" value="CYS_MET_METAB_PP"/>
    <property type="match status" value="1"/>
</dbReference>
<dbReference type="FunFam" id="3.40.640.10:FF:000009">
    <property type="entry name" value="Cystathionine gamma-synthase homolog"/>
    <property type="match status" value="1"/>
</dbReference>
<dbReference type="GO" id="GO:0030170">
    <property type="term" value="F:pyridoxal phosphate binding"/>
    <property type="evidence" value="ECO:0007669"/>
    <property type="project" value="InterPro"/>
</dbReference>
<dbReference type="InterPro" id="IPR015421">
    <property type="entry name" value="PyrdxlP-dep_Trfase_major"/>
</dbReference>
<reference evidence="6 8" key="1">
    <citation type="journal article" date="2017" name="Front. Immunol.">
        <title>Complete Genome Sequence of Lactobacillus casei LC5, a Potential Probiotics for Atopic Dermatitis.</title>
        <authorList>
            <person name="Kang J."/>
            <person name="Chung W.H."/>
            <person name="Lim T.J."/>
            <person name="Whon T.W."/>
            <person name="Lim S."/>
            <person name="Nam Y.D."/>
        </authorList>
    </citation>
    <scope>NUCLEOTIDE SEQUENCE [LARGE SCALE GENOMIC DNA]</scope>
    <source>
        <strain evidence="6 8">LC5</strain>
    </source>
</reference>
<evidence type="ECO:0000313" key="9">
    <source>
        <dbReference type="Proteomes" id="UP001303564"/>
    </source>
</evidence>
<dbReference type="GO" id="GO:0008483">
    <property type="term" value="F:transaminase activity"/>
    <property type="evidence" value="ECO:0007669"/>
    <property type="project" value="UniProtKB-KW"/>
</dbReference>
<evidence type="ECO:0000256" key="3">
    <source>
        <dbReference type="ARBA" id="ARBA00022898"/>
    </source>
</evidence>
<comment type="similarity">
    <text evidence="2 5">Belongs to the trans-sulfuration enzymes family.</text>
</comment>
<keyword evidence="9" id="KW-1185">Reference proteome</keyword>
<protein>
    <submittedName>
        <fullName evidence="6">Cystathionine beta-lyase</fullName>
    </submittedName>
    <submittedName>
        <fullName evidence="7">PLP-dependent aspartate aminotransferase family protein</fullName>
    </submittedName>
</protein>